<dbReference type="SMART" id="SM00398">
    <property type="entry name" value="HMG"/>
    <property type="match status" value="1"/>
</dbReference>
<dbReference type="AlphaFoldDB" id="H2YZ37"/>
<feature type="compositionally biased region" description="Basic and acidic residues" evidence="2">
    <location>
        <begin position="8"/>
        <end position="17"/>
    </location>
</feature>
<dbReference type="HOGENOM" id="CLU_600719_0_0_1"/>
<feature type="compositionally biased region" description="Basic and acidic residues" evidence="2">
    <location>
        <begin position="56"/>
        <end position="66"/>
    </location>
</feature>
<reference evidence="4" key="3">
    <citation type="submission" date="2025-09" db="UniProtKB">
        <authorList>
            <consortium name="Ensembl"/>
        </authorList>
    </citation>
    <scope>IDENTIFICATION</scope>
</reference>
<dbReference type="eggNOG" id="ENOG502QSH9">
    <property type="taxonomic scope" value="Eukaryota"/>
</dbReference>
<dbReference type="InterPro" id="IPR036910">
    <property type="entry name" value="HMG_box_dom_sf"/>
</dbReference>
<dbReference type="PANTHER" id="PTHR46584:SF1">
    <property type="entry name" value="HMG DOMAIN-CONTAINING PROTEIN 4"/>
    <property type="match status" value="1"/>
</dbReference>
<feature type="DNA-binding region" description="HMG box" evidence="1">
    <location>
        <begin position="250"/>
        <end position="318"/>
    </location>
</feature>
<evidence type="ECO:0000256" key="2">
    <source>
        <dbReference type="SAM" id="MobiDB-lite"/>
    </source>
</evidence>
<dbReference type="PRINTS" id="PR00886">
    <property type="entry name" value="HIGHMOBLTY12"/>
</dbReference>
<keyword evidence="1" id="KW-0238">DNA-binding</keyword>
<dbReference type="GO" id="GO:0003677">
    <property type="term" value="F:DNA binding"/>
    <property type="evidence" value="ECO:0007669"/>
    <property type="project" value="UniProtKB-UniRule"/>
</dbReference>
<dbReference type="SUPFAM" id="SSF47095">
    <property type="entry name" value="HMG-box"/>
    <property type="match status" value="1"/>
</dbReference>
<organism evidence="4 5">
    <name type="scientific">Ciona savignyi</name>
    <name type="common">Pacific transparent sea squirt</name>
    <dbReference type="NCBI Taxonomy" id="51511"/>
    <lineage>
        <taxon>Eukaryota</taxon>
        <taxon>Metazoa</taxon>
        <taxon>Chordata</taxon>
        <taxon>Tunicata</taxon>
        <taxon>Ascidiacea</taxon>
        <taxon>Phlebobranchia</taxon>
        <taxon>Cionidae</taxon>
        <taxon>Ciona</taxon>
    </lineage>
</organism>
<feature type="compositionally biased region" description="Basic and acidic residues" evidence="2">
    <location>
        <begin position="126"/>
        <end position="140"/>
    </location>
</feature>
<evidence type="ECO:0000259" key="3">
    <source>
        <dbReference type="PROSITE" id="PS50118"/>
    </source>
</evidence>
<feature type="compositionally biased region" description="Basic and acidic residues" evidence="2">
    <location>
        <begin position="88"/>
        <end position="97"/>
    </location>
</feature>
<dbReference type="GO" id="GO:0005634">
    <property type="term" value="C:nucleus"/>
    <property type="evidence" value="ECO:0007669"/>
    <property type="project" value="UniProtKB-UniRule"/>
</dbReference>
<dbReference type="InParanoid" id="H2YZ37"/>
<dbReference type="InterPro" id="IPR009071">
    <property type="entry name" value="HMG_box_dom"/>
</dbReference>
<dbReference type="Gene3D" id="1.10.30.10">
    <property type="entry name" value="High mobility group box domain"/>
    <property type="match status" value="1"/>
</dbReference>
<dbReference type="Ensembl" id="ENSCSAVT00000010728.1">
    <property type="protein sequence ID" value="ENSCSAVP00000010599.1"/>
    <property type="gene ID" value="ENSCSAVG00000006236.1"/>
</dbReference>
<feature type="compositionally biased region" description="Basic and acidic residues" evidence="2">
    <location>
        <begin position="32"/>
        <end position="43"/>
    </location>
</feature>
<evidence type="ECO:0000313" key="5">
    <source>
        <dbReference type="Proteomes" id="UP000007875"/>
    </source>
</evidence>
<proteinExistence type="predicted"/>
<evidence type="ECO:0000313" key="4">
    <source>
        <dbReference type="Ensembl" id="ENSCSAVP00000010599.1"/>
    </source>
</evidence>
<dbReference type="OMA" id="NLWSSKM"/>
<feature type="compositionally biased region" description="Basic residues" evidence="2">
    <location>
        <begin position="70"/>
        <end position="82"/>
    </location>
</feature>
<dbReference type="PANTHER" id="PTHR46584">
    <property type="entry name" value="HMG DOMAIN-CONTAINING PROTEIN 4"/>
    <property type="match status" value="1"/>
</dbReference>
<feature type="domain" description="HMG box" evidence="3">
    <location>
        <begin position="250"/>
        <end position="318"/>
    </location>
</feature>
<protein>
    <recommendedName>
        <fullName evidence="3">HMG box domain-containing protein</fullName>
    </recommendedName>
</protein>
<dbReference type="InterPro" id="IPR042477">
    <property type="entry name" value="HMGXB4"/>
</dbReference>
<dbReference type="STRING" id="51511.ENSCSAVP00000010599"/>
<dbReference type="GeneTree" id="ENSGT00390000012436"/>
<dbReference type="PROSITE" id="PS50118">
    <property type="entry name" value="HMG_BOX_2"/>
    <property type="match status" value="1"/>
</dbReference>
<sequence length="456" mass="51054">LKIKIRRKTDTKSKSFEVDTSESEADDEENKPEEKNTPEKSAEPVRASLKMKFFFKKTEKETEKNTPTRTKSKKKKHKRKRTSTNESKSNDRIKQEELDQSGPVDSSFNEDIVFDEDTPAAATEEVSMKKEELSESKEENPMLGEDEEDSISKADDSLEVEDGEMVEEEIVGVDDGEVVSWDEVVAEEVVADEVAPSPSPDLEPELTTEQSLALKVNHARAMAKSVKASHFKKKKKTLSKKAKAKAEEKQKRKVSGYNLWSSKMRKQVATQFPGLQFGDVSKKLSDLWKRIPEKEKQMWKFRSVKMANQLERLHSTTTKRKFGSKMIETGPKKKSVLQKALTQIDTTQQTFPPHKNPEQTMKRELAKLPAPAVEPIDAAAHFHLLGESLLTIGKKVRSSGGVASTSGALSLLLDSMVCSLAPLLTLVNQIPELNGALPDELMSDTLANIAYYMPGM</sequence>
<name>H2YZ37_CIOSA</name>
<keyword evidence="1" id="KW-0539">Nucleus</keyword>
<reference evidence="4" key="2">
    <citation type="submission" date="2025-08" db="UniProtKB">
        <authorList>
            <consortium name="Ensembl"/>
        </authorList>
    </citation>
    <scope>IDENTIFICATION</scope>
</reference>
<evidence type="ECO:0000256" key="1">
    <source>
        <dbReference type="PROSITE-ProRule" id="PRU00267"/>
    </source>
</evidence>
<keyword evidence="5" id="KW-1185">Reference proteome</keyword>
<feature type="compositionally biased region" description="Acidic residues" evidence="2">
    <location>
        <begin position="19"/>
        <end position="31"/>
    </location>
</feature>
<feature type="region of interest" description="Disordered" evidence="2">
    <location>
        <begin position="1"/>
        <end position="163"/>
    </location>
</feature>
<dbReference type="Proteomes" id="UP000007875">
    <property type="component" value="Unassembled WGS sequence"/>
</dbReference>
<accession>H2YZ37</accession>
<dbReference type="Pfam" id="PF00505">
    <property type="entry name" value="HMG_box"/>
    <property type="match status" value="1"/>
</dbReference>
<reference evidence="5" key="1">
    <citation type="submission" date="2003-08" db="EMBL/GenBank/DDBJ databases">
        <authorList>
            <person name="Birren B."/>
            <person name="Nusbaum C."/>
            <person name="Abebe A."/>
            <person name="Abouelleil A."/>
            <person name="Adekoya E."/>
            <person name="Ait-zahra M."/>
            <person name="Allen N."/>
            <person name="Allen T."/>
            <person name="An P."/>
            <person name="Anderson M."/>
            <person name="Anderson S."/>
            <person name="Arachchi H."/>
            <person name="Armbruster J."/>
            <person name="Bachantsang P."/>
            <person name="Baldwin J."/>
            <person name="Barry A."/>
            <person name="Bayul T."/>
            <person name="Blitshsteyn B."/>
            <person name="Bloom T."/>
            <person name="Blye J."/>
            <person name="Boguslavskiy L."/>
            <person name="Borowsky M."/>
            <person name="Boukhgalter B."/>
            <person name="Brunache A."/>
            <person name="Butler J."/>
            <person name="Calixte N."/>
            <person name="Calvo S."/>
            <person name="Camarata J."/>
            <person name="Campo K."/>
            <person name="Chang J."/>
            <person name="Cheshatsang Y."/>
            <person name="Citroen M."/>
            <person name="Collymore A."/>
            <person name="Considine T."/>
            <person name="Cook A."/>
            <person name="Cooke P."/>
            <person name="Corum B."/>
            <person name="Cuomo C."/>
            <person name="David R."/>
            <person name="Dawoe T."/>
            <person name="Degray S."/>
            <person name="Dodge S."/>
            <person name="Dooley K."/>
            <person name="Dorje P."/>
            <person name="Dorjee K."/>
            <person name="Dorris L."/>
            <person name="Duffey N."/>
            <person name="Dupes A."/>
            <person name="Elkins T."/>
            <person name="Engels R."/>
            <person name="Erickson J."/>
            <person name="Farina A."/>
            <person name="Faro S."/>
            <person name="Ferreira P."/>
            <person name="Fischer H."/>
            <person name="Fitzgerald M."/>
            <person name="Foley K."/>
            <person name="Gage D."/>
            <person name="Galagan J."/>
            <person name="Gearin G."/>
            <person name="Gnerre S."/>
            <person name="Gnirke A."/>
            <person name="Goyette A."/>
            <person name="Graham J."/>
            <person name="Grandbois E."/>
            <person name="Gyaltsen K."/>
            <person name="Hafez N."/>
            <person name="Hagopian D."/>
            <person name="Hagos B."/>
            <person name="Hall J."/>
            <person name="Hatcher B."/>
            <person name="Heller A."/>
            <person name="Higgins H."/>
            <person name="Honan T."/>
            <person name="Horn A."/>
            <person name="Houde N."/>
            <person name="Hughes L."/>
            <person name="Hulme W."/>
            <person name="Husby E."/>
            <person name="Iliev I."/>
            <person name="Jaffe D."/>
            <person name="Jones C."/>
            <person name="Kamal M."/>
            <person name="Kamat A."/>
            <person name="Kamvysselis M."/>
            <person name="Karlsson E."/>
            <person name="Kells C."/>
            <person name="Kieu A."/>
            <person name="Kisner P."/>
            <person name="Kodira C."/>
            <person name="Kulbokas E."/>
            <person name="Labutti K."/>
            <person name="Lama D."/>
            <person name="Landers T."/>
            <person name="Leger J."/>
            <person name="Levine S."/>
            <person name="Lewis D."/>
            <person name="Lewis T."/>
            <person name="Lindblad-toh K."/>
            <person name="Liu X."/>
            <person name="Lokyitsang T."/>
            <person name="Lokyitsang Y."/>
            <person name="Lucien O."/>
            <person name="Lui A."/>
            <person name="Ma L.J."/>
            <person name="Mabbitt R."/>
            <person name="Macdonald J."/>
            <person name="Maclean C."/>
            <person name="Major J."/>
            <person name="Manning J."/>
            <person name="Marabella R."/>
            <person name="Maru K."/>
            <person name="Matthews C."/>
            <person name="Mauceli E."/>
            <person name="Mccarthy M."/>
            <person name="Mcdonough S."/>
            <person name="Mcghee T."/>
            <person name="Meldrim J."/>
            <person name="Meneus L."/>
            <person name="Mesirov J."/>
            <person name="Mihalev A."/>
            <person name="Mihova T."/>
            <person name="Mikkelsen T."/>
            <person name="Mlenga V."/>
            <person name="Moru K."/>
            <person name="Mozes J."/>
            <person name="Mulrain L."/>
            <person name="Munson G."/>
            <person name="Naylor J."/>
            <person name="Newes C."/>
            <person name="Nguyen C."/>
            <person name="Nguyen N."/>
            <person name="Nguyen T."/>
            <person name="Nicol R."/>
            <person name="Nielsen C."/>
            <person name="Nizzari M."/>
            <person name="Norbu C."/>
            <person name="Norbu N."/>
            <person name="O'donnell P."/>
            <person name="Okoawo O."/>
            <person name="O'leary S."/>
            <person name="Omotosho B."/>
            <person name="O'neill K."/>
            <person name="Osman S."/>
            <person name="Parker S."/>
            <person name="Perrin D."/>
            <person name="Phunkhang P."/>
            <person name="Piqani B."/>
            <person name="Purcell S."/>
            <person name="Rachupka T."/>
            <person name="Ramasamy U."/>
            <person name="Rameau R."/>
            <person name="Ray V."/>
            <person name="Raymond C."/>
            <person name="Retta R."/>
            <person name="Richardson S."/>
            <person name="Rise C."/>
            <person name="Rodriguez J."/>
            <person name="Rogers J."/>
            <person name="Rogov P."/>
            <person name="Rutman M."/>
            <person name="Schupbach R."/>
            <person name="Seaman C."/>
            <person name="Settipalli S."/>
            <person name="Sharpe T."/>
            <person name="Sheridan J."/>
            <person name="Sherpa N."/>
            <person name="Shi J."/>
            <person name="Smirnov S."/>
            <person name="Smith C."/>
            <person name="Sougnez C."/>
            <person name="Spencer B."/>
            <person name="Stalker J."/>
            <person name="Stange-thomann N."/>
            <person name="Stavropoulos S."/>
            <person name="Stetson K."/>
            <person name="Stone C."/>
            <person name="Stone S."/>
            <person name="Stubbs M."/>
            <person name="Talamas J."/>
            <person name="Tchuinga P."/>
            <person name="Tenzing P."/>
            <person name="Tesfaye S."/>
            <person name="Theodore J."/>
            <person name="Thoulutsang Y."/>
            <person name="Topham K."/>
            <person name="Towey S."/>
            <person name="Tsamla T."/>
            <person name="Tsomo N."/>
            <person name="Vallee D."/>
            <person name="Vassiliev H."/>
            <person name="Venkataraman V."/>
            <person name="Vinson J."/>
            <person name="Vo A."/>
            <person name="Wade C."/>
            <person name="Wang S."/>
            <person name="Wangchuk T."/>
            <person name="Wangdi T."/>
            <person name="Whittaker C."/>
            <person name="Wilkinson J."/>
            <person name="Wu Y."/>
            <person name="Wyman D."/>
            <person name="Yadav S."/>
            <person name="Yang S."/>
            <person name="Yang X."/>
            <person name="Yeager S."/>
            <person name="Yee E."/>
            <person name="Young G."/>
            <person name="Zainoun J."/>
            <person name="Zembeck L."/>
            <person name="Zimmer A."/>
            <person name="Zody M."/>
            <person name="Lander E."/>
        </authorList>
    </citation>
    <scope>NUCLEOTIDE SEQUENCE [LARGE SCALE GENOMIC DNA]</scope>
</reference>